<feature type="compositionally biased region" description="Low complexity" evidence="1">
    <location>
        <begin position="91"/>
        <end position="109"/>
    </location>
</feature>
<sequence>MIICLGPVCVPLHLLLPFLVALAHQHGYLTWFRREWVMWRWWKARLFGGGEGEPAEAAAPAAQPAQCCKAEADAPAANGSAATAAEEEEPQQAAVPEASVAAGGASGSVTRRKRGPA</sequence>
<accession>A0A2P6U3A4</accession>
<reference evidence="3 4" key="1">
    <citation type="journal article" date="2018" name="Plant J.">
        <title>Genome sequences of Chlorella sorokiniana UTEX 1602 and Micractinium conductrix SAG 241.80: implications to maltose excretion by a green alga.</title>
        <authorList>
            <person name="Arriola M.B."/>
            <person name="Velmurugan N."/>
            <person name="Zhang Y."/>
            <person name="Plunkett M.H."/>
            <person name="Hondzo H."/>
            <person name="Barney B.M."/>
        </authorList>
    </citation>
    <scope>NUCLEOTIDE SEQUENCE [LARGE SCALE GENOMIC DNA]</scope>
    <source>
        <strain evidence="4">UTEX 1602</strain>
    </source>
</reference>
<keyword evidence="2" id="KW-0732">Signal</keyword>
<feature type="region of interest" description="Disordered" evidence="1">
    <location>
        <begin position="76"/>
        <end position="117"/>
    </location>
</feature>
<dbReference type="AlphaFoldDB" id="A0A2P6U3A4"/>
<feature type="chain" id="PRO_5015126052" evidence="2">
    <location>
        <begin position="24"/>
        <end position="117"/>
    </location>
</feature>
<comment type="caution">
    <text evidence="3">The sequence shown here is derived from an EMBL/GenBank/DDBJ whole genome shotgun (WGS) entry which is preliminary data.</text>
</comment>
<evidence type="ECO:0000313" key="3">
    <source>
        <dbReference type="EMBL" id="PRW60800.1"/>
    </source>
</evidence>
<evidence type="ECO:0000256" key="2">
    <source>
        <dbReference type="SAM" id="SignalP"/>
    </source>
</evidence>
<dbReference type="Proteomes" id="UP000239899">
    <property type="component" value="Unassembled WGS sequence"/>
</dbReference>
<dbReference type="EMBL" id="LHPG02000002">
    <property type="protein sequence ID" value="PRW60800.1"/>
    <property type="molecule type" value="Genomic_DNA"/>
</dbReference>
<gene>
    <name evidence="3" type="ORF">C2E21_1101</name>
</gene>
<protein>
    <submittedName>
        <fullName evidence="3">Outer membrane lipo-sorting</fullName>
    </submittedName>
</protein>
<evidence type="ECO:0000313" key="4">
    <source>
        <dbReference type="Proteomes" id="UP000239899"/>
    </source>
</evidence>
<feature type="signal peptide" evidence="2">
    <location>
        <begin position="1"/>
        <end position="23"/>
    </location>
</feature>
<evidence type="ECO:0000256" key="1">
    <source>
        <dbReference type="SAM" id="MobiDB-lite"/>
    </source>
</evidence>
<keyword evidence="4" id="KW-1185">Reference proteome</keyword>
<organism evidence="3 4">
    <name type="scientific">Chlorella sorokiniana</name>
    <name type="common">Freshwater green alga</name>
    <dbReference type="NCBI Taxonomy" id="3076"/>
    <lineage>
        <taxon>Eukaryota</taxon>
        <taxon>Viridiplantae</taxon>
        <taxon>Chlorophyta</taxon>
        <taxon>core chlorophytes</taxon>
        <taxon>Trebouxiophyceae</taxon>
        <taxon>Chlorellales</taxon>
        <taxon>Chlorellaceae</taxon>
        <taxon>Chlorella clade</taxon>
        <taxon>Chlorella</taxon>
    </lineage>
</organism>
<proteinExistence type="predicted"/>
<name>A0A2P6U3A4_CHLSO</name>